<feature type="compositionally biased region" description="Low complexity" evidence="1">
    <location>
        <begin position="406"/>
        <end position="415"/>
    </location>
</feature>
<dbReference type="EMBL" id="JAKNSF020000103">
    <property type="protein sequence ID" value="KAK7715896.1"/>
    <property type="molecule type" value="Genomic_DNA"/>
</dbReference>
<accession>A0ABR1NUU7</accession>
<dbReference type="Proteomes" id="UP001430848">
    <property type="component" value="Unassembled WGS sequence"/>
</dbReference>
<feature type="transmembrane region" description="Helical" evidence="2">
    <location>
        <begin position="117"/>
        <end position="138"/>
    </location>
</feature>
<proteinExistence type="predicted"/>
<keyword evidence="2" id="KW-0812">Transmembrane</keyword>
<keyword evidence="2" id="KW-0472">Membrane</keyword>
<feature type="compositionally biased region" description="Low complexity" evidence="1">
    <location>
        <begin position="497"/>
        <end position="511"/>
    </location>
</feature>
<feature type="region of interest" description="Disordered" evidence="1">
    <location>
        <begin position="266"/>
        <end position="388"/>
    </location>
</feature>
<feature type="compositionally biased region" description="Basic and acidic residues" evidence="1">
    <location>
        <begin position="548"/>
        <end position="558"/>
    </location>
</feature>
<comment type="caution">
    <text evidence="3">The sequence shown here is derived from an EMBL/GenBank/DDBJ whole genome shotgun (WGS) entry which is preliminary data.</text>
</comment>
<feature type="transmembrane region" description="Helical" evidence="2">
    <location>
        <begin position="37"/>
        <end position="57"/>
    </location>
</feature>
<feature type="compositionally biased region" description="Polar residues" evidence="1">
    <location>
        <begin position="225"/>
        <end position="242"/>
    </location>
</feature>
<gene>
    <name evidence="3" type="ORF">SLS63_011235</name>
</gene>
<feature type="transmembrane region" description="Helical" evidence="2">
    <location>
        <begin position="144"/>
        <end position="168"/>
    </location>
</feature>
<feature type="transmembrane region" description="Helical" evidence="2">
    <location>
        <begin position="77"/>
        <end position="96"/>
    </location>
</feature>
<name>A0ABR1NUU7_DIAER</name>
<evidence type="ECO:0000313" key="4">
    <source>
        <dbReference type="Proteomes" id="UP001430848"/>
    </source>
</evidence>
<feature type="compositionally biased region" description="Gly residues" evidence="1">
    <location>
        <begin position="443"/>
        <end position="454"/>
    </location>
</feature>
<keyword evidence="2" id="KW-1133">Transmembrane helix</keyword>
<evidence type="ECO:0000256" key="2">
    <source>
        <dbReference type="SAM" id="Phobius"/>
    </source>
</evidence>
<feature type="region of interest" description="Disordered" evidence="1">
    <location>
        <begin position="210"/>
        <end position="244"/>
    </location>
</feature>
<evidence type="ECO:0000313" key="3">
    <source>
        <dbReference type="EMBL" id="KAK7715896.1"/>
    </source>
</evidence>
<feature type="compositionally biased region" description="Basic and acidic residues" evidence="1">
    <location>
        <begin position="291"/>
        <end position="300"/>
    </location>
</feature>
<evidence type="ECO:0008006" key="5">
    <source>
        <dbReference type="Google" id="ProtNLM"/>
    </source>
</evidence>
<protein>
    <recommendedName>
        <fullName evidence="5">Transmembrane protein</fullName>
    </recommendedName>
</protein>
<evidence type="ECO:0000256" key="1">
    <source>
        <dbReference type="SAM" id="MobiDB-lite"/>
    </source>
</evidence>
<organism evidence="3 4">
    <name type="scientific">Diaporthe eres</name>
    <name type="common">Phomopsis oblonga</name>
    <dbReference type="NCBI Taxonomy" id="83184"/>
    <lineage>
        <taxon>Eukaryota</taxon>
        <taxon>Fungi</taxon>
        <taxon>Dikarya</taxon>
        <taxon>Ascomycota</taxon>
        <taxon>Pezizomycotina</taxon>
        <taxon>Sordariomycetes</taxon>
        <taxon>Sordariomycetidae</taxon>
        <taxon>Diaporthales</taxon>
        <taxon>Diaporthaceae</taxon>
        <taxon>Diaporthe</taxon>
        <taxon>Diaporthe eres species complex</taxon>
    </lineage>
</organism>
<feature type="compositionally biased region" description="Low complexity" evidence="1">
    <location>
        <begin position="348"/>
        <end position="368"/>
    </location>
</feature>
<feature type="region of interest" description="Disordered" evidence="1">
    <location>
        <begin position="485"/>
        <end position="511"/>
    </location>
</feature>
<reference evidence="3 4" key="1">
    <citation type="submission" date="2024-02" db="EMBL/GenBank/DDBJ databases">
        <title>De novo assembly and annotation of 12 fungi associated with fruit tree decline syndrome in Ontario, Canada.</title>
        <authorList>
            <person name="Sulman M."/>
            <person name="Ellouze W."/>
            <person name="Ilyukhin E."/>
        </authorList>
    </citation>
    <scope>NUCLEOTIDE SEQUENCE [LARGE SCALE GENOMIC DNA]</scope>
    <source>
        <strain evidence="3 4">M169</strain>
    </source>
</reference>
<feature type="region of interest" description="Disordered" evidence="1">
    <location>
        <begin position="439"/>
        <end position="467"/>
    </location>
</feature>
<feature type="region of interest" description="Disordered" evidence="1">
    <location>
        <begin position="403"/>
        <end position="427"/>
    </location>
</feature>
<feature type="region of interest" description="Disordered" evidence="1">
    <location>
        <begin position="548"/>
        <end position="576"/>
    </location>
</feature>
<sequence>MEVQSPSPTASTYDYVYDKDSDQYVLERSPDAPPSKLHWVVLANLVLLFIFCFITILTSGLVFGHNVASDDCLGQSWVMFSSIMGFLYVALHLHAARKGELVSHVHHPALQQPLQSSAIVVARIDIVAWVVSLIIVSVSVSKDATAVSCVNLVACASATPTLIFLICVAEKASRPFDLPYITARYSRPPSVVTCRVSDLMAAMASMPDVTSEDSISRRGSAVSRPRSQTNNIHGQRPNSHTQHAAAIAAATTAANAGATAAAAAAGAGGHLGGPRAPPTSLKDSRSWSFTRYDDRTKRQIADSVSEASQTSDARPRIGGPRPLAASDIAVKTGVLPPPVCTEPKEARQQPQDEQQHQQQQQQQQSYQQYSTDPEKSGSEGGGGGGWKSDWWALRTVAGWVSPAGSGATTPVSTPGVGPGPGPVGSRSRARLSTVAEDWVPAGGIRGGGSDGGNGNYHHDVPSSPTRPPLLRQPRDQGHYDVHSVDRAAIPTPPPPSAAAASTGGRPVRAPTAARVRLIRAQEALKSQARAKSGPTVVLTRPVHLTGDRRGVVEEDRLAPVRPPLQSSLSIPGSYVE</sequence>
<keyword evidence="4" id="KW-1185">Reference proteome</keyword>